<dbReference type="AlphaFoldDB" id="A0A5N5X9F7"/>
<evidence type="ECO:0000313" key="3">
    <source>
        <dbReference type="EMBL" id="KAB8077349.1"/>
    </source>
</evidence>
<accession>A0A5N5X9F7</accession>
<dbReference type="Proteomes" id="UP000326565">
    <property type="component" value="Unassembled WGS sequence"/>
</dbReference>
<keyword evidence="1" id="KW-0677">Repeat</keyword>
<dbReference type="OrthoDB" id="21416at2759"/>
<organism evidence="3 4">
    <name type="scientific">Aspergillus leporis</name>
    <dbReference type="NCBI Taxonomy" id="41062"/>
    <lineage>
        <taxon>Eukaryota</taxon>
        <taxon>Fungi</taxon>
        <taxon>Dikarya</taxon>
        <taxon>Ascomycota</taxon>
        <taxon>Pezizomycotina</taxon>
        <taxon>Eurotiomycetes</taxon>
        <taxon>Eurotiomycetidae</taxon>
        <taxon>Eurotiales</taxon>
        <taxon>Aspergillaceae</taxon>
        <taxon>Aspergillus</taxon>
        <taxon>Aspergillus subgen. Circumdati</taxon>
    </lineage>
</organism>
<dbReference type="PANTHER" id="PTHR10039">
    <property type="entry name" value="AMELOGENIN"/>
    <property type="match status" value="1"/>
</dbReference>
<name>A0A5N5X9F7_9EURO</name>
<evidence type="ECO:0000256" key="1">
    <source>
        <dbReference type="ARBA" id="ARBA00022737"/>
    </source>
</evidence>
<dbReference type="EMBL" id="ML732169">
    <property type="protein sequence ID" value="KAB8077349.1"/>
    <property type="molecule type" value="Genomic_DNA"/>
</dbReference>
<evidence type="ECO:0000259" key="2">
    <source>
        <dbReference type="Pfam" id="PF24883"/>
    </source>
</evidence>
<evidence type="ECO:0000313" key="4">
    <source>
        <dbReference type="Proteomes" id="UP000326565"/>
    </source>
</evidence>
<keyword evidence="4" id="KW-1185">Reference proteome</keyword>
<dbReference type="Pfam" id="PF24883">
    <property type="entry name" value="NPHP3_N"/>
    <property type="match status" value="1"/>
</dbReference>
<sequence length="171" mass="20004">MDQGGCGGREERFSCQIDCTTTGEDKRIPVLFFFARQTTTSNRHPHFLVSWMTQLLEYSPSLREKLSDLKGKRSVNEMRFDEMWKMLLQTVKQLDRVYFVVDALDRLDVEYADGFLQRLVTLGKECPHMTKMILTSRPLSHILKHLNSLYTLQCRVECHKLDEDISLYVGH</sequence>
<reference evidence="3 4" key="1">
    <citation type="submission" date="2019-04" db="EMBL/GenBank/DDBJ databases">
        <title>Friends and foes A comparative genomics study of 23 Aspergillus species from section Flavi.</title>
        <authorList>
            <consortium name="DOE Joint Genome Institute"/>
            <person name="Kjaerbolling I."/>
            <person name="Vesth T."/>
            <person name="Frisvad J.C."/>
            <person name="Nybo J.L."/>
            <person name="Theobald S."/>
            <person name="Kildgaard S."/>
            <person name="Isbrandt T."/>
            <person name="Kuo A."/>
            <person name="Sato A."/>
            <person name="Lyhne E.K."/>
            <person name="Kogle M.E."/>
            <person name="Wiebenga A."/>
            <person name="Kun R.S."/>
            <person name="Lubbers R.J."/>
            <person name="Makela M.R."/>
            <person name="Barry K."/>
            <person name="Chovatia M."/>
            <person name="Clum A."/>
            <person name="Daum C."/>
            <person name="Haridas S."/>
            <person name="He G."/>
            <person name="LaButti K."/>
            <person name="Lipzen A."/>
            <person name="Mondo S."/>
            <person name="Riley R."/>
            <person name="Salamov A."/>
            <person name="Simmons B.A."/>
            <person name="Magnuson J.K."/>
            <person name="Henrissat B."/>
            <person name="Mortensen U.H."/>
            <person name="Larsen T.O."/>
            <person name="Devries R.P."/>
            <person name="Grigoriev I.V."/>
            <person name="Machida M."/>
            <person name="Baker S.E."/>
            <person name="Andersen M.R."/>
        </authorList>
    </citation>
    <scope>NUCLEOTIDE SEQUENCE [LARGE SCALE GENOMIC DNA]</scope>
    <source>
        <strain evidence="3 4">CBS 151.66</strain>
    </source>
</reference>
<proteinExistence type="predicted"/>
<dbReference type="InterPro" id="IPR056884">
    <property type="entry name" value="NPHP3-like_N"/>
</dbReference>
<feature type="domain" description="Nephrocystin 3-like N-terminal" evidence="2">
    <location>
        <begin position="27"/>
        <end position="137"/>
    </location>
</feature>
<protein>
    <recommendedName>
        <fullName evidence="2">Nephrocystin 3-like N-terminal domain-containing protein</fullName>
    </recommendedName>
</protein>
<gene>
    <name evidence="3" type="ORF">BDV29DRAFT_168272</name>
</gene>
<dbReference type="PANTHER" id="PTHR10039:SF16">
    <property type="entry name" value="GPI INOSITOL-DEACYLASE"/>
    <property type="match status" value="1"/>
</dbReference>